<feature type="region of interest" description="Disordered" evidence="1">
    <location>
        <begin position="149"/>
        <end position="191"/>
    </location>
</feature>
<organism evidence="3 4">
    <name type="scientific">Actinoallomurus iriomotensis</name>
    <dbReference type="NCBI Taxonomy" id="478107"/>
    <lineage>
        <taxon>Bacteria</taxon>
        <taxon>Bacillati</taxon>
        <taxon>Actinomycetota</taxon>
        <taxon>Actinomycetes</taxon>
        <taxon>Streptosporangiales</taxon>
        <taxon>Thermomonosporaceae</taxon>
        <taxon>Actinoallomurus</taxon>
    </lineage>
</organism>
<keyword evidence="2" id="KW-0812">Transmembrane</keyword>
<comment type="caution">
    <text evidence="3">The sequence shown here is derived from an EMBL/GenBank/DDBJ whole genome shotgun (WGS) entry which is preliminary data.</text>
</comment>
<evidence type="ECO:0000256" key="2">
    <source>
        <dbReference type="SAM" id="Phobius"/>
    </source>
</evidence>
<dbReference type="RefSeq" id="WP_285575696.1">
    <property type="nucleotide sequence ID" value="NZ_BSTK01000007.1"/>
</dbReference>
<dbReference type="EMBL" id="BSTK01000007">
    <property type="protein sequence ID" value="GLY87007.1"/>
    <property type="molecule type" value="Genomic_DNA"/>
</dbReference>
<reference evidence="3" key="1">
    <citation type="submission" date="2023-03" db="EMBL/GenBank/DDBJ databases">
        <title>Actinoallomurus iriomotensis NBRC 103684.</title>
        <authorList>
            <person name="Ichikawa N."/>
            <person name="Sato H."/>
            <person name="Tonouchi N."/>
        </authorList>
    </citation>
    <scope>NUCLEOTIDE SEQUENCE</scope>
    <source>
        <strain evidence="3">NBRC 103684</strain>
    </source>
</reference>
<keyword evidence="4" id="KW-1185">Reference proteome</keyword>
<keyword evidence="2" id="KW-1133">Transmembrane helix</keyword>
<feature type="region of interest" description="Disordered" evidence="1">
    <location>
        <begin position="225"/>
        <end position="252"/>
    </location>
</feature>
<evidence type="ECO:0000313" key="4">
    <source>
        <dbReference type="Proteomes" id="UP001165074"/>
    </source>
</evidence>
<name>A0A9W6W1N8_9ACTN</name>
<protein>
    <submittedName>
        <fullName evidence="3">Uncharacterized protein</fullName>
    </submittedName>
</protein>
<gene>
    <name evidence="3" type="ORF">Airi02_049360</name>
</gene>
<dbReference type="Proteomes" id="UP001165074">
    <property type="component" value="Unassembled WGS sequence"/>
</dbReference>
<dbReference type="AlphaFoldDB" id="A0A9W6W1N8"/>
<proteinExistence type="predicted"/>
<evidence type="ECO:0000256" key="1">
    <source>
        <dbReference type="SAM" id="MobiDB-lite"/>
    </source>
</evidence>
<sequence>MLGSHRTHAAAVPRRLIVLIAVAITVTLAGAVASLWAVPARADAARPVGPAGSDGSSAGVATVLATDQPISLLAGPQITGSGLATAQPGTDYTVLCYATGAKVTDIHGLTSSPTWALLADPADPKASLGYLPAVGLKITDLQSKVPDCATQGYLPPKEKQKETTDTETEPKYWPFLPPPGATDNDDQGPGEACVFARSSGAGGLGHTGWAFKLPAGDVYEFGATESVPSDENNLDSRGKLRIPKGDPNGTWDVTASRNQMIQTFRNPTGNPQVAATTPWAKPYDEYRCQTTEVSHVALATAAVAESKRAGYDVLRNNCLDNTIKILRAYGATGLPDAKLLCAAPRIWFKSLTAPWSPIQDLNATAGMPDTTGSTTS</sequence>
<feature type="transmembrane region" description="Helical" evidence="2">
    <location>
        <begin position="16"/>
        <end position="38"/>
    </location>
</feature>
<feature type="compositionally biased region" description="Basic and acidic residues" evidence="1">
    <location>
        <begin position="156"/>
        <end position="170"/>
    </location>
</feature>
<accession>A0A9W6W1N8</accession>
<evidence type="ECO:0000313" key="3">
    <source>
        <dbReference type="EMBL" id="GLY87007.1"/>
    </source>
</evidence>
<keyword evidence="2" id="KW-0472">Membrane</keyword>